<evidence type="ECO:0000313" key="2">
    <source>
        <dbReference type="EMBL" id="MED6225446.1"/>
    </source>
</evidence>
<gene>
    <name evidence="2" type="ORF">PIB30_093776</name>
</gene>
<reference evidence="2 3" key="1">
    <citation type="journal article" date="2023" name="Plants (Basel)">
        <title>Bridging the Gap: Combining Genomics and Transcriptomics Approaches to Understand Stylosanthes scabra, an Orphan Legume from the Brazilian Caatinga.</title>
        <authorList>
            <person name="Ferreira-Neto J.R.C."/>
            <person name="da Silva M.D."/>
            <person name="Binneck E."/>
            <person name="de Melo N.F."/>
            <person name="da Silva R.H."/>
            <person name="de Melo A.L.T.M."/>
            <person name="Pandolfi V."/>
            <person name="Bustamante F.O."/>
            <person name="Brasileiro-Vidal A.C."/>
            <person name="Benko-Iseppon A.M."/>
        </authorList>
    </citation>
    <scope>NUCLEOTIDE SEQUENCE [LARGE SCALE GENOMIC DNA]</scope>
    <source>
        <tissue evidence="2">Leaves</tissue>
    </source>
</reference>
<dbReference type="PROSITE" id="PS50222">
    <property type="entry name" value="EF_HAND_2"/>
    <property type="match status" value="1"/>
</dbReference>
<accession>A0ABU6ZUJ6</accession>
<dbReference type="EMBL" id="JASCZI010273885">
    <property type="protein sequence ID" value="MED6225446.1"/>
    <property type="molecule type" value="Genomic_DNA"/>
</dbReference>
<dbReference type="PROSITE" id="PS00018">
    <property type="entry name" value="EF_HAND_1"/>
    <property type="match status" value="1"/>
</dbReference>
<dbReference type="Proteomes" id="UP001341840">
    <property type="component" value="Unassembled WGS sequence"/>
</dbReference>
<dbReference type="InterPro" id="IPR002048">
    <property type="entry name" value="EF_hand_dom"/>
</dbReference>
<proteinExistence type="predicted"/>
<sequence length="90" mass="9643">MQRSFSILLLGRGAFRVIPLTSTLGTSILECKVDKDADGRITKEEIKEGVACGGAKLETNGNTIGSCIFCPSHNYAVLKHQMEAAAKSED</sequence>
<name>A0ABU6ZUJ6_9FABA</name>
<feature type="domain" description="EF-hand" evidence="1">
    <location>
        <begin position="32"/>
        <end position="56"/>
    </location>
</feature>
<dbReference type="InterPro" id="IPR018247">
    <property type="entry name" value="EF_Hand_1_Ca_BS"/>
</dbReference>
<protein>
    <recommendedName>
        <fullName evidence="1">EF-hand domain-containing protein</fullName>
    </recommendedName>
</protein>
<organism evidence="2 3">
    <name type="scientific">Stylosanthes scabra</name>
    <dbReference type="NCBI Taxonomy" id="79078"/>
    <lineage>
        <taxon>Eukaryota</taxon>
        <taxon>Viridiplantae</taxon>
        <taxon>Streptophyta</taxon>
        <taxon>Embryophyta</taxon>
        <taxon>Tracheophyta</taxon>
        <taxon>Spermatophyta</taxon>
        <taxon>Magnoliopsida</taxon>
        <taxon>eudicotyledons</taxon>
        <taxon>Gunneridae</taxon>
        <taxon>Pentapetalae</taxon>
        <taxon>rosids</taxon>
        <taxon>fabids</taxon>
        <taxon>Fabales</taxon>
        <taxon>Fabaceae</taxon>
        <taxon>Papilionoideae</taxon>
        <taxon>50 kb inversion clade</taxon>
        <taxon>dalbergioids sensu lato</taxon>
        <taxon>Dalbergieae</taxon>
        <taxon>Pterocarpus clade</taxon>
        <taxon>Stylosanthes</taxon>
    </lineage>
</organism>
<comment type="caution">
    <text evidence="2">The sequence shown here is derived from an EMBL/GenBank/DDBJ whole genome shotgun (WGS) entry which is preliminary data.</text>
</comment>
<evidence type="ECO:0000313" key="3">
    <source>
        <dbReference type="Proteomes" id="UP001341840"/>
    </source>
</evidence>
<keyword evidence="3" id="KW-1185">Reference proteome</keyword>
<evidence type="ECO:0000259" key="1">
    <source>
        <dbReference type="PROSITE" id="PS50222"/>
    </source>
</evidence>